<protein>
    <recommendedName>
        <fullName evidence="3">TraG P-loop domain-containing protein</fullName>
    </recommendedName>
</protein>
<dbReference type="EMBL" id="LYVF01000099">
    <property type="protein sequence ID" value="OAT83705.1"/>
    <property type="molecule type" value="Genomic_DNA"/>
</dbReference>
<dbReference type="AlphaFoldDB" id="A0A1B7LG39"/>
<accession>A0A1B7LG39</accession>
<reference evidence="1 2" key="1">
    <citation type="submission" date="2016-04" db="EMBL/GenBank/DDBJ databases">
        <authorList>
            <person name="Evans L.H."/>
            <person name="Alamgir A."/>
            <person name="Owens N."/>
            <person name="Weber N.D."/>
            <person name="Virtaneva K."/>
            <person name="Barbian K."/>
            <person name="Babar A."/>
            <person name="Rosenke K."/>
        </authorList>
    </citation>
    <scope>NUCLEOTIDE SEQUENCE [LARGE SCALE GENOMIC DNA]</scope>
    <source>
        <strain evidence="1 2">LMa1</strain>
    </source>
</reference>
<dbReference type="Proteomes" id="UP000078532">
    <property type="component" value="Unassembled WGS sequence"/>
</dbReference>
<organism evidence="1 2">
    <name type="scientific">Desulfotomaculum copahuensis</name>
    <dbReference type="NCBI Taxonomy" id="1838280"/>
    <lineage>
        <taxon>Bacteria</taxon>
        <taxon>Bacillati</taxon>
        <taxon>Bacillota</taxon>
        <taxon>Clostridia</taxon>
        <taxon>Eubacteriales</taxon>
        <taxon>Desulfotomaculaceae</taxon>
        <taxon>Desulfotomaculum</taxon>
    </lineage>
</organism>
<dbReference type="OrthoDB" id="1647424at2"/>
<gene>
    <name evidence="1" type="ORF">A6M21_07665</name>
</gene>
<evidence type="ECO:0000313" key="2">
    <source>
        <dbReference type="Proteomes" id="UP000078532"/>
    </source>
</evidence>
<dbReference type="Gene3D" id="1.10.8.730">
    <property type="match status" value="1"/>
</dbReference>
<sequence length="799" mass="88149">MNFPLVAFKNNIVFNYKNEAYAIYRLPGRPYNHLPLAERRMVIRQFEQLFWGLEGKGQILLLSEEMRTLEEDYLAAAGAAPSEEAYRHASAVRRALAAGARNRRRYLVLQLKLKPEDDWGAMMRDYLYEMRDTIMNAFLRTDRWVLTKQRLENAMEAEDELFKRIRHAVAGRADFSDLDFIIRRNTRRVGVLPPPLPSRDGGKFTPAIIAAFSDGCMIHEHPSHITITAGTDEVHHQAFITFPDMPKELPEVGAEWLASLDAGEFAVDAAVHFEIIRPYKARKKAADMRKYLRGQIKEAAEGGEEASTDEEYAYVEGRYLEGKLAAGQPLAAISAVLAVGAKELKDVRAASRRLAERYASSGYRAVKPIGDQLKCLYSFIPGSDPAAAMINCDPGFIAAAGPTISLDMGDGCGFFIAWSGAAPVFWQPGFAAKKLNRSNAMFISGALGGGKSLLVKLLLYLAYLAGAYLFIVDPKNEYDVLDRLFPVKKIDLCPGGNAQMNPFMLSKEPRRAISIALDYLSVALNLRDDNDARRVAVAQAVEAVGNMPPEKRNMQSCLDELHRLAASGTHEIISQEAKQCALLLESLKNSAMGHLVFGTGSVDDIARATVINVQGLPLPRTAANLNAGRITESERQGLALLFLAATMAREVAFSLPKDVIKVEAFDESWMLLNISEGRRVIDELIRMAARTYGAAPILITQNTTDVADLHSLRNNINYVFCFRAQDKGEIAANIDLLGADPEEDGGGGKGVGSLFPALTSGWCVMRDAYGRIGQVYIDPRPEYLLQLFDTSPGKMEGKK</sequence>
<name>A0A1B7LG39_9FIRM</name>
<proteinExistence type="predicted"/>
<evidence type="ECO:0008006" key="3">
    <source>
        <dbReference type="Google" id="ProtNLM"/>
    </source>
</evidence>
<dbReference type="Gene3D" id="3.40.50.300">
    <property type="entry name" value="P-loop containing nucleotide triphosphate hydrolases"/>
    <property type="match status" value="1"/>
</dbReference>
<dbReference type="STRING" id="1838280.A6M21_07665"/>
<keyword evidence="2" id="KW-1185">Reference proteome</keyword>
<evidence type="ECO:0000313" key="1">
    <source>
        <dbReference type="EMBL" id="OAT83705.1"/>
    </source>
</evidence>
<dbReference type="Pfam" id="PF12846">
    <property type="entry name" value="AAA_10"/>
    <property type="match status" value="1"/>
</dbReference>
<dbReference type="SUPFAM" id="SSF52540">
    <property type="entry name" value="P-loop containing nucleoside triphosphate hydrolases"/>
    <property type="match status" value="1"/>
</dbReference>
<comment type="caution">
    <text evidence="1">The sequence shown here is derived from an EMBL/GenBank/DDBJ whole genome shotgun (WGS) entry which is preliminary data.</text>
</comment>
<dbReference type="InterPro" id="IPR027417">
    <property type="entry name" value="P-loop_NTPase"/>
</dbReference>